<proteinExistence type="predicted"/>
<feature type="compositionally biased region" description="Polar residues" evidence="4">
    <location>
        <begin position="240"/>
        <end position="249"/>
    </location>
</feature>
<accession>A0A150GFY8</accession>
<dbReference type="EMBL" id="LSYV01000028">
    <property type="protein sequence ID" value="KXZ48515.1"/>
    <property type="molecule type" value="Genomic_DNA"/>
</dbReference>
<feature type="repeat" description="ANK" evidence="3">
    <location>
        <begin position="523"/>
        <end position="555"/>
    </location>
</feature>
<gene>
    <name evidence="5" type="ORF">GPECTOR_27g686</name>
</gene>
<feature type="repeat" description="ANK" evidence="3">
    <location>
        <begin position="390"/>
        <end position="422"/>
    </location>
</feature>
<evidence type="ECO:0000256" key="4">
    <source>
        <dbReference type="SAM" id="MobiDB-lite"/>
    </source>
</evidence>
<evidence type="ECO:0000313" key="6">
    <source>
        <dbReference type="Proteomes" id="UP000075714"/>
    </source>
</evidence>
<evidence type="ECO:0000256" key="1">
    <source>
        <dbReference type="ARBA" id="ARBA00022737"/>
    </source>
</evidence>
<evidence type="ECO:0000256" key="3">
    <source>
        <dbReference type="PROSITE-ProRule" id="PRU00023"/>
    </source>
</evidence>
<dbReference type="PANTHER" id="PTHR24201:SF16">
    <property type="entry name" value="ANKYRIN-1-LIKE-RELATED"/>
    <property type="match status" value="1"/>
</dbReference>
<dbReference type="InterPro" id="IPR036770">
    <property type="entry name" value="Ankyrin_rpt-contain_sf"/>
</dbReference>
<dbReference type="PROSITE" id="PS50088">
    <property type="entry name" value="ANK_REPEAT"/>
    <property type="match status" value="6"/>
</dbReference>
<dbReference type="InterPro" id="IPR050776">
    <property type="entry name" value="Ank_Repeat/CDKN_Inhibitor"/>
</dbReference>
<feature type="repeat" description="ANK" evidence="3">
    <location>
        <begin position="357"/>
        <end position="389"/>
    </location>
</feature>
<feature type="repeat" description="ANK" evidence="3">
    <location>
        <begin position="423"/>
        <end position="455"/>
    </location>
</feature>
<feature type="region of interest" description="Disordered" evidence="4">
    <location>
        <begin position="1"/>
        <end position="28"/>
    </location>
</feature>
<protein>
    <submittedName>
        <fullName evidence="5">Uncharacterized protein</fullName>
    </submittedName>
</protein>
<feature type="repeat" description="ANK" evidence="3">
    <location>
        <begin position="489"/>
        <end position="521"/>
    </location>
</feature>
<keyword evidence="6" id="KW-1185">Reference proteome</keyword>
<feature type="compositionally biased region" description="Basic and acidic residues" evidence="4">
    <location>
        <begin position="14"/>
        <end position="28"/>
    </location>
</feature>
<feature type="compositionally biased region" description="Low complexity" evidence="4">
    <location>
        <begin position="250"/>
        <end position="259"/>
    </location>
</feature>
<keyword evidence="2 3" id="KW-0040">ANK repeat</keyword>
<dbReference type="PANTHER" id="PTHR24201">
    <property type="entry name" value="ANK_REP_REGION DOMAIN-CONTAINING PROTEIN"/>
    <property type="match status" value="1"/>
</dbReference>
<comment type="caution">
    <text evidence="5">The sequence shown here is derived from an EMBL/GenBank/DDBJ whole genome shotgun (WGS) entry which is preliminary data.</text>
</comment>
<feature type="region of interest" description="Disordered" evidence="4">
    <location>
        <begin position="194"/>
        <end position="301"/>
    </location>
</feature>
<dbReference type="Pfam" id="PF12796">
    <property type="entry name" value="Ank_2"/>
    <property type="match status" value="2"/>
</dbReference>
<dbReference type="Proteomes" id="UP000075714">
    <property type="component" value="Unassembled WGS sequence"/>
</dbReference>
<dbReference type="AlphaFoldDB" id="A0A150GFY8"/>
<dbReference type="Pfam" id="PF00023">
    <property type="entry name" value="Ank"/>
    <property type="match status" value="2"/>
</dbReference>
<name>A0A150GFY8_GONPE</name>
<dbReference type="OrthoDB" id="20872at2759"/>
<dbReference type="SUPFAM" id="SSF48403">
    <property type="entry name" value="Ankyrin repeat"/>
    <property type="match status" value="1"/>
</dbReference>
<evidence type="ECO:0000256" key="2">
    <source>
        <dbReference type="ARBA" id="ARBA00023043"/>
    </source>
</evidence>
<feature type="repeat" description="ANK" evidence="3">
    <location>
        <begin position="456"/>
        <end position="488"/>
    </location>
</feature>
<reference evidence="6" key="1">
    <citation type="journal article" date="2016" name="Nat. Commun.">
        <title>The Gonium pectorale genome demonstrates co-option of cell cycle regulation during the evolution of multicellularity.</title>
        <authorList>
            <person name="Hanschen E.R."/>
            <person name="Marriage T.N."/>
            <person name="Ferris P.J."/>
            <person name="Hamaji T."/>
            <person name="Toyoda A."/>
            <person name="Fujiyama A."/>
            <person name="Neme R."/>
            <person name="Noguchi H."/>
            <person name="Minakuchi Y."/>
            <person name="Suzuki M."/>
            <person name="Kawai-Toyooka H."/>
            <person name="Smith D.R."/>
            <person name="Sparks H."/>
            <person name="Anderson J."/>
            <person name="Bakaric R."/>
            <person name="Luria V."/>
            <person name="Karger A."/>
            <person name="Kirschner M.W."/>
            <person name="Durand P.M."/>
            <person name="Michod R.E."/>
            <person name="Nozaki H."/>
            <person name="Olson B.J."/>
        </authorList>
    </citation>
    <scope>NUCLEOTIDE SEQUENCE [LARGE SCALE GENOMIC DNA]</scope>
    <source>
        <strain evidence="6">NIES-2863</strain>
    </source>
</reference>
<dbReference type="SMART" id="SM00248">
    <property type="entry name" value="ANK"/>
    <property type="match status" value="6"/>
</dbReference>
<keyword evidence="1" id="KW-0677">Repeat</keyword>
<dbReference type="Gene3D" id="1.25.40.20">
    <property type="entry name" value="Ankyrin repeat-containing domain"/>
    <property type="match status" value="3"/>
</dbReference>
<dbReference type="GO" id="GO:0005634">
    <property type="term" value="C:nucleus"/>
    <property type="evidence" value="ECO:0007669"/>
    <property type="project" value="TreeGrafter"/>
</dbReference>
<sequence>MGGETSKPASPGLSRDRNPRLSRRSNEGYERRVVANSQIILSYHSVETGARDVGGDGSVVAIKRYLEAHGYSVFVSDSALVGEDNGGQNSQKWGEGMQEAVLRCSVFIALCSKSYDMLERALHDNQLADKDSVPPILPIWHSGPAPPPPAVASPTLLPAVPAGPKPLADCDFGECMQQLLARLRDARVLPLRPPSRDLLRSVSQPTQQQKAAAASAAGGGGTSGGGAYVARAEATLLEPTRSQPVPTGTSVSASGEAPGAAGGGAGGGGGVVRVELAPEIQPSGGSQSRLTPRMSPGGSRVQHLPLSSPATGLPITEALKVRLLDASDKGDVATVARLLVHVKDPKELVNSTRGGKSGATPLHWAAEHGHTAVLEVLLRAGADHAARTERWWTPLHYAAYFGHVGAAEGLLAAGADLAAKTQLGHTPLHIAAQKGHTAILEELLRSGADVAAKTKEGWTALHIAAHNGHTAVVELLLKEGAQVGDTNQDGATALHVGAYPGHLATVEALLRAGAEVDARQQLGSATPLLLAAEYGHTEVAEALLRAGADPKVKNEALLPGL</sequence>
<dbReference type="PRINTS" id="PR01415">
    <property type="entry name" value="ANKYRIN"/>
</dbReference>
<dbReference type="STRING" id="33097.A0A150GFY8"/>
<feature type="compositionally biased region" description="Gly residues" evidence="4">
    <location>
        <begin position="260"/>
        <end position="271"/>
    </location>
</feature>
<organism evidence="5 6">
    <name type="scientific">Gonium pectorale</name>
    <name type="common">Green alga</name>
    <dbReference type="NCBI Taxonomy" id="33097"/>
    <lineage>
        <taxon>Eukaryota</taxon>
        <taxon>Viridiplantae</taxon>
        <taxon>Chlorophyta</taxon>
        <taxon>core chlorophytes</taxon>
        <taxon>Chlorophyceae</taxon>
        <taxon>CS clade</taxon>
        <taxon>Chlamydomonadales</taxon>
        <taxon>Volvocaceae</taxon>
        <taxon>Gonium</taxon>
    </lineage>
</organism>
<evidence type="ECO:0000313" key="5">
    <source>
        <dbReference type="EMBL" id="KXZ48515.1"/>
    </source>
</evidence>
<dbReference type="PROSITE" id="PS50297">
    <property type="entry name" value="ANK_REP_REGION"/>
    <property type="match status" value="6"/>
</dbReference>
<feature type="compositionally biased region" description="Gly residues" evidence="4">
    <location>
        <begin position="217"/>
        <end position="227"/>
    </location>
</feature>
<dbReference type="InterPro" id="IPR002110">
    <property type="entry name" value="Ankyrin_rpt"/>
</dbReference>